<comment type="caution">
    <text evidence="2">The sequence shown here is derived from an EMBL/GenBank/DDBJ whole genome shotgun (WGS) entry which is preliminary data.</text>
</comment>
<sequence>MGLIMLFSQLLLCCLTALSLTCLQAVCLQCFGCNIGGGGTATWSWAAANQKSLTAVKLNEDSSYGPASQHTASL</sequence>
<evidence type="ECO:0000313" key="3">
    <source>
        <dbReference type="Proteomes" id="UP001187415"/>
    </source>
</evidence>
<gene>
    <name evidence="2" type="ORF">Q5P01_015441</name>
</gene>
<dbReference type="Proteomes" id="UP001187415">
    <property type="component" value="Unassembled WGS sequence"/>
</dbReference>
<dbReference type="AlphaFoldDB" id="A0AA88MIK0"/>
<dbReference type="EMBL" id="JAUPFM010000011">
    <property type="protein sequence ID" value="KAK2838229.1"/>
    <property type="molecule type" value="Genomic_DNA"/>
</dbReference>
<organism evidence="2 3">
    <name type="scientific">Channa striata</name>
    <name type="common">Snakehead murrel</name>
    <name type="synonym">Ophicephalus striatus</name>
    <dbReference type="NCBI Taxonomy" id="64152"/>
    <lineage>
        <taxon>Eukaryota</taxon>
        <taxon>Metazoa</taxon>
        <taxon>Chordata</taxon>
        <taxon>Craniata</taxon>
        <taxon>Vertebrata</taxon>
        <taxon>Euteleostomi</taxon>
        <taxon>Actinopterygii</taxon>
        <taxon>Neopterygii</taxon>
        <taxon>Teleostei</taxon>
        <taxon>Neoteleostei</taxon>
        <taxon>Acanthomorphata</taxon>
        <taxon>Anabantaria</taxon>
        <taxon>Anabantiformes</taxon>
        <taxon>Channoidei</taxon>
        <taxon>Channidae</taxon>
        <taxon>Channa</taxon>
    </lineage>
</organism>
<name>A0AA88MIK0_CHASR</name>
<evidence type="ECO:0008006" key="4">
    <source>
        <dbReference type="Google" id="ProtNLM"/>
    </source>
</evidence>
<reference evidence="2" key="1">
    <citation type="submission" date="2023-07" db="EMBL/GenBank/DDBJ databases">
        <title>Chromosome-level Genome Assembly of Striped Snakehead (Channa striata).</title>
        <authorList>
            <person name="Liu H."/>
        </authorList>
    </citation>
    <scope>NUCLEOTIDE SEQUENCE</scope>
    <source>
        <strain evidence="2">Gz</strain>
        <tissue evidence="2">Muscle</tissue>
    </source>
</reference>
<proteinExistence type="predicted"/>
<feature type="signal peptide" evidence="1">
    <location>
        <begin position="1"/>
        <end position="25"/>
    </location>
</feature>
<protein>
    <recommendedName>
        <fullName evidence="4">Secreted protein</fullName>
    </recommendedName>
</protein>
<evidence type="ECO:0000313" key="2">
    <source>
        <dbReference type="EMBL" id="KAK2838229.1"/>
    </source>
</evidence>
<keyword evidence="3" id="KW-1185">Reference proteome</keyword>
<evidence type="ECO:0000256" key="1">
    <source>
        <dbReference type="SAM" id="SignalP"/>
    </source>
</evidence>
<keyword evidence="1" id="KW-0732">Signal</keyword>
<accession>A0AA88MIK0</accession>
<feature type="chain" id="PRO_5041683554" description="Secreted protein" evidence="1">
    <location>
        <begin position="26"/>
        <end position="74"/>
    </location>
</feature>